<evidence type="ECO:0000256" key="3">
    <source>
        <dbReference type="ARBA" id="ARBA00022801"/>
    </source>
</evidence>
<dbReference type="PANTHER" id="PTHR46915:SF2">
    <property type="entry name" value="UBIQUITIN-LIKE PROTEASE 4"/>
    <property type="match status" value="1"/>
</dbReference>
<evidence type="ECO:0000256" key="4">
    <source>
        <dbReference type="ARBA" id="ARBA00022807"/>
    </source>
</evidence>
<feature type="region of interest" description="Disordered" evidence="5">
    <location>
        <begin position="189"/>
        <end position="233"/>
    </location>
</feature>
<sequence length="434" mass="48230">MDTQPSEQKVVAGIFAKHVLFVPTHDAETGHWWLALIVHPWAAASSGLSQDCKPFIAFLDSIDPRLCSGMSVEDVQVAAQAAAAAEPRHQKALELLRDYLKKEWSACFGSAAEFCPENIPGISLTVPQQTNGTDCGVFVLEFARRLLDDPAALDYLCAYQASPPQLSAPPSGNLRRRWRKLGQKLAADANARPIATPARAKEEVKQPCRETEKHETGRQRKLRRAESSESEAPDIQLLDSHLQRLASGSSCADRAFAFDSRLHNLLLEGKWSEVKTLTSALRQDMAEGIFSRDVIMVPLHDAGHTWLALIVQPWAAANVSESVLESLPGLEAFVAWLDPCARKASQDVRRRALKLLQDFLKREWTECFGLASDYQEARIKEVLLQVPEGKRSGASILELVNRLLESPRLLDHLCSSQESPLELLAPLARKWRKL</sequence>
<feature type="compositionally biased region" description="Basic and acidic residues" evidence="5">
    <location>
        <begin position="199"/>
        <end position="218"/>
    </location>
</feature>
<proteinExistence type="inferred from homology"/>
<gene>
    <name evidence="7" type="ORF">EVOR1521_LOCUS6134</name>
</gene>
<dbReference type="GO" id="GO:0006508">
    <property type="term" value="P:proteolysis"/>
    <property type="evidence" value="ECO:0007669"/>
    <property type="project" value="UniProtKB-KW"/>
</dbReference>
<dbReference type="PANTHER" id="PTHR46915">
    <property type="entry name" value="UBIQUITIN-LIKE PROTEASE 4-RELATED"/>
    <property type="match status" value="1"/>
</dbReference>
<dbReference type="EMBL" id="CAUJNA010000452">
    <property type="protein sequence ID" value="CAJ1377298.1"/>
    <property type="molecule type" value="Genomic_DNA"/>
</dbReference>
<dbReference type="AlphaFoldDB" id="A0AA36I043"/>
<keyword evidence="4" id="KW-0788">Thiol protease</keyword>
<evidence type="ECO:0000256" key="5">
    <source>
        <dbReference type="SAM" id="MobiDB-lite"/>
    </source>
</evidence>
<dbReference type="PROSITE" id="PS50600">
    <property type="entry name" value="ULP_PROTEASE"/>
    <property type="match status" value="1"/>
</dbReference>
<dbReference type="SUPFAM" id="SSF54001">
    <property type="entry name" value="Cysteine proteinases"/>
    <property type="match status" value="1"/>
</dbReference>
<dbReference type="InterPro" id="IPR003653">
    <property type="entry name" value="Peptidase_C48_C"/>
</dbReference>
<keyword evidence="8" id="KW-1185">Reference proteome</keyword>
<keyword evidence="3" id="KW-0378">Hydrolase</keyword>
<protein>
    <recommendedName>
        <fullName evidence="6">Ubiquitin-like protease family profile domain-containing protein</fullName>
    </recommendedName>
</protein>
<dbReference type="Pfam" id="PF02902">
    <property type="entry name" value="Peptidase_C48"/>
    <property type="match status" value="1"/>
</dbReference>
<feature type="domain" description="Ubiquitin-like protease family profile" evidence="6">
    <location>
        <begin position="1"/>
        <end position="146"/>
    </location>
</feature>
<dbReference type="Proteomes" id="UP001178507">
    <property type="component" value="Unassembled WGS sequence"/>
</dbReference>
<keyword evidence="2" id="KW-0645">Protease</keyword>
<dbReference type="InterPro" id="IPR038765">
    <property type="entry name" value="Papain-like_cys_pep_sf"/>
</dbReference>
<evidence type="ECO:0000313" key="7">
    <source>
        <dbReference type="EMBL" id="CAJ1377298.1"/>
    </source>
</evidence>
<dbReference type="GO" id="GO:0008234">
    <property type="term" value="F:cysteine-type peptidase activity"/>
    <property type="evidence" value="ECO:0007669"/>
    <property type="project" value="UniProtKB-KW"/>
</dbReference>
<comment type="similarity">
    <text evidence="1">Belongs to the peptidase C48 family.</text>
</comment>
<name>A0AA36I043_9DINO</name>
<evidence type="ECO:0000313" key="8">
    <source>
        <dbReference type="Proteomes" id="UP001178507"/>
    </source>
</evidence>
<evidence type="ECO:0000256" key="2">
    <source>
        <dbReference type="ARBA" id="ARBA00022670"/>
    </source>
</evidence>
<dbReference type="Gene3D" id="3.40.395.10">
    <property type="entry name" value="Adenoviral Proteinase, Chain A"/>
    <property type="match status" value="1"/>
</dbReference>
<comment type="caution">
    <text evidence="7">The sequence shown here is derived from an EMBL/GenBank/DDBJ whole genome shotgun (WGS) entry which is preliminary data.</text>
</comment>
<evidence type="ECO:0000259" key="6">
    <source>
        <dbReference type="PROSITE" id="PS50600"/>
    </source>
</evidence>
<dbReference type="GO" id="GO:0016926">
    <property type="term" value="P:protein desumoylation"/>
    <property type="evidence" value="ECO:0007669"/>
    <property type="project" value="UniProtKB-ARBA"/>
</dbReference>
<accession>A0AA36I043</accession>
<organism evidence="7 8">
    <name type="scientific">Effrenium voratum</name>
    <dbReference type="NCBI Taxonomy" id="2562239"/>
    <lineage>
        <taxon>Eukaryota</taxon>
        <taxon>Sar</taxon>
        <taxon>Alveolata</taxon>
        <taxon>Dinophyceae</taxon>
        <taxon>Suessiales</taxon>
        <taxon>Symbiodiniaceae</taxon>
        <taxon>Effrenium</taxon>
    </lineage>
</organism>
<dbReference type="Gene3D" id="3.30.310.130">
    <property type="entry name" value="Ubiquitin-related"/>
    <property type="match status" value="1"/>
</dbReference>
<evidence type="ECO:0000256" key="1">
    <source>
        <dbReference type="ARBA" id="ARBA00005234"/>
    </source>
</evidence>
<reference evidence="7" key="1">
    <citation type="submission" date="2023-08" db="EMBL/GenBank/DDBJ databases">
        <authorList>
            <person name="Chen Y."/>
            <person name="Shah S."/>
            <person name="Dougan E. K."/>
            <person name="Thang M."/>
            <person name="Chan C."/>
        </authorList>
    </citation>
    <scope>NUCLEOTIDE SEQUENCE</scope>
</reference>